<dbReference type="EMBL" id="AP019799">
    <property type="protein sequence ID" value="BBL91049.1"/>
    <property type="molecule type" value="Genomic_DNA"/>
</dbReference>
<protein>
    <submittedName>
        <fullName evidence="9">Long-chain fatty acid transporter</fullName>
    </submittedName>
</protein>
<feature type="signal peptide" evidence="8">
    <location>
        <begin position="1"/>
        <end position="20"/>
    </location>
</feature>
<evidence type="ECO:0000313" key="10">
    <source>
        <dbReference type="Proteomes" id="UP000315115"/>
    </source>
</evidence>
<evidence type="ECO:0000256" key="7">
    <source>
        <dbReference type="ARBA" id="ARBA00023237"/>
    </source>
</evidence>
<evidence type="ECO:0000313" key="9">
    <source>
        <dbReference type="EMBL" id="BBL91049.1"/>
    </source>
</evidence>
<proteinExistence type="inferred from homology"/>
<keyword evidence="3" id="KW-1134">Transmembrane beta strand</keyword>
<dbReference type="PANTHER" id="PTHR35093:SF8">
    <property type="entry name" value="OUTER MEMBRANE PROTEIN NMB0088-RELATED"/>
    <property type="match status" value="1"/>
</dbReference>
<evidence type="ECO:0000256" key="6">
    <source>
        <dbReference type="ARBA" id="ARBA00023136"/>
    </source>
</evidence>
<feature type="chain" id="PRO_5021844585" evidence="8">
    <location>
        <begin position="21"/>
        <end position="405"/>
    </location>
</feature>
<reference evidence="10" key="1">
    <citation type="submission" date="2019-07" db="EMBL/GenBank/DDBJ databases">
        <title>Complete Genome Sequences of Vibrion rotiferianus strain AM7.</title>
        <authorList>
            <person name="Miyazaki K."/>
            <person name="Wiseschart A."/>
            <person name="Pootanakit K."/>
            <person name="Ishimori K."/>
            <person name="Kitahara K."/>
        </authorList>
    </citation>
    <scope>NUCLEOTIDE SEQUENCE [LARGE SCALE GENOMIC DNA]</scope>
    <source>
        <strain evidence="10">AM7</strain>
    </source>
</reference>
<dbReference type="InterPro" id="IPR005017">
    <property type="entry name" value="OMPP1/FadL/TodX"/>
</dbReference>
<evidence type="ECO:0000256" key="5">
    <source>
        <dbReference type="ARBA" id="ARBA00022729"/>
    </source>
</evidence>
<dbReference type="Pfam" id="PF03349">
    <property type="entry name" value="Toluene_X"/>
    <property type="match status" value="1"/>
</dbReference>
<evidence type="ECO:0000256" key="1">
    <source>
        <dbReference type="ARBA" id="ARBA00004571"/>
    </source>
</evidence>
<name>A0A510IBJ5_9VIBR</name>
<evidence type="ECO:0000256" key="8">
    <source>
        <dbReference type="SAM" id="SignalP"/>
    </source>
</evidence>
<organism evidence="9 10">
    <name type="scientific">Vibrio rotiferianus</name>
    <dbReference type="NCBI Taxonomy" id="190895"/>
    <lineage>
        <taxon>Bacteria</taxon>
        <taxon>Pseudomonadati</taxon>
        <taxon>Pseudomonadota</taxon>
        <taxon>Gammaproteobacteria</taxon>
        <taxon>Vibrionales</taxon>
        <taxon>Vibrionaceae</taxon>
        <taxon>Vibrio</taxon>
    </lineage>
</organism>
<dbReference type="PANTHER" id="PTHR35093">
    <property type="entry name" value="OUTER MEMBRANE PROTEIN NMB0088-RELATED"/>
    <property type="match status" value="1"/>
</dbReference>
<evidence type="ECO:0000256" key="3">
    <source>
        <dbReference type="ARBA" id="ARBA00022452"/>
    </source>
</evidence>
<keyword evidence="5 8" id="KW-0732">Signal</keyword>
<dbReference type="AlphaFoldDB" id="A0A510IBJ5"/>
<dbReference type="GO" id="GO:0009279">
    <property type="term" value="C:cell outer membrane"/>
    <property type="evidence" value="ECO:0007669"/>
    <property type="project" value="UniProtKB-SubCell"/>
</dbReference>
<dbReference type="SUPFAM" id="SSF56935">
    <property type="entry name" value="Porins"/>
    <property type="match status" value="1"/>
</dbReference>
<gene>
    <name evidence="9" type="ORF">VroAM7_37020</name>
</gene>
<dbReference type="RefSeq" id="WP_143693667.1">
    <property type="nucleotide sequence ID" value="NZ_AP019799.1"/>
</dbReference>
<comment type="similarity">
    <text evidence="2">Belongs to the OmpP1/FadL family.</text>
</comment>
<keyword evidence="6" id="KW-0472">Membrane</keyword>
<evidence type="ECO:0000256" key="4">
    <source>
        <dbReference type="ARBA" id="ARBA00022692"/>
    </source>
</evidence>
<dbReference type="Proteomes" id="UP000315115">
    <property type="component" value="Chromosome 2"/>
</dbReference>
<dbReference type="GO" id="GO:0015483">
    <property type="term" value="F:long-chain fatty acid transporting porin activity"/>
    <property type="evidence" value="ECO:0007669"/>
    <property type="project" value="TreeGrafter"/>
</dbReference>
<keyword evidence="7" id="KW-0998">Cell outer membrane</keyword>
<keyword evidence="4" id="KW-0812">Transmembrane</keyword>
<evidence type="ECO:0000256" key="2">
    <source>
        <dbReference type="ARBA" id="ARBA00008163"/>
    </source>
</evidence>
<comment type="subcellular location">
    <subcellularLocation>
        <location evidence="1">Cell outer membrane</location>
        <topology evidence="1">Multi-pass membrane protein</topology>
    </subcellularLocation>
</comment>
<accession>A0A510IBJ5</accession>
<sequence>MKKTKLSLITLSLFAANASAAGYMFPELGMMNISTAGAGAQAIAEGAETAFANPAAMSEFESTAIAFNLQGMVSDIEYTDAGSTGLFRGGENSTQAGTAMPVSSFYLVQPINDKWTAGLAIASSGGSVIDYGPQFSGALLLQDAQLLTVQFNPSIAYQVQDNFSVGVGLVTEYGMLNQTLAGSGSGLVPQIDASGSSLEFGYTLSAFYKLDERNQFGFAYRSQIEHDMDGELKTRSNKVDSSVNIIMPATALLSGYHNLNEKVAAMWSLGWTDFSKISDTSISLTNREADIARNWEDTFSASVGMHYQLTEQWRLEGGVYYETSPQDDPRYQYPDVPTGEIWKFGTGASYDINKQWRMQMYYEYYYGGTPSIEYTLFEGSPAESTLRGDYDADIHFFGVLFNYQF</sequence>
<dbReference type="Gene3D" id="2.40.160.60">
    <property type="entry name" value="Outer membrane protein transport protein (OMPP1/FadL/TodX)"/>
    <property type="match status" value="1"/>
</dbReference>